<dbReference type="InterPro" id="IPR001073">
    <property type="entry name" value="C1q_dom"/>
</dbReference>
<evidence type="ECO:0000259" key="1">
    <source>
        <dbReference type="Pfam" id="PF00386"/>
    </source>
</evidence>
<name>A0ABQ1YEU0_9BACT</name>
<reference evidence="3" key="1">
    <citation type="journal article" date="2019" name="Int. J. Syst. Evol. Microbiol.">
        <title>The Global Catalogue of Microorganisms (GCM) 10K type strain sequencing project: providing services to taxonomists for standard genome sequencing and annotation.</title>
        <authorList>
            <consortium name="The Broad Institute Genomics Platform"/>
            <consortium name="The Broad Institute Genome Sequencing Center for Infectious Disease"/>
            <person name="Wu L."/>
            <person name="Ma J."/>
        </authorList>
    </citation>
    <scope>NUCLEOTIDE SEQUENCE [LARGE SCALE GENOMIC DNA]</scope>
    <source>
        <strain evidence="3">CGMCC 1.15288</strain>
    </source>
</reference>
<dbReference type="Proteomes" id="UP000600214">
    <property type="component" value="Unassembled WGS sequence"/>
</dbReference>
<proteinExistence type="predicted"/>
<evidence type="ECO:0000313" key="2">
    <source>
        <dbReference type="EMBL" id="GGH21961.1"/>
    </source>
</evidence>
<dbReference type="Gene3D" id="2.60.120.40">
    <property type="match status" value="1"/>
</dbReference>
<keyword evidence="3" id="KW-1185">Reference proteome</keyword>
<gene>
    <name evidence="2" type="ORF">GCM10007423_03460</name>
</gene>
<feature type="domain" description="C1q" evidence="1">
    <location>
        <begin position="98"/>
        <end position="197"/>
    </location>
</feature>
<dbReference type="SUPFAM" id="SSF49842">
    <property type="entry name" value="TNF-like"/>
    <property type="match status" value="1"/>
</dbReference>
<protein>
    <recommendedName>
        <fullName evidence="1">C1q domain-containing protein</fullName>
    </recommendedName>
</protein>
<accession>A0ABQ1YEU0</accession>
<evidence type="ECO:0000313" key="3">
    <source>
        <dbReference type="Proteomes" id="UP000600214"/>
    </source>
</evidence>
<dbReference type="EMBL" id="BMIA01000001">
    <property type="protein sequence ID" value="GGH21961.1"/>
    <property type="molecule type" value="Genomic_DNA"/>
</dbReference>
<dbReference type="Pfam" id="PF00386">
    <property type="entry name" value="C1q"/>
    <property type="match status" value="1"/>
</dbReference>
<comment type="caution">
    <text evidence="2">The sequence shown here is derived from an EMBL/GenBank/DDBJ whole genome shotgun (WGS) entry which is preliminary data.</text>
</comment>
<sequence length="218" mass="22417">MMLGVSSISFGQVKIGSNPTTISPNANLEVEASTSGRKMMVDKTTGQVTIQDGTEGQGKIFTSDAVGGGSWQSVSLTAFAASQGGRENFPQSPNAGQLGTITFPGETTDPTNSFTPSTGTFITPAAGHYVLFGSTQFDNSALPGVPNLDRTCLHLYVNNTSVTQGCSFPSAVFSSTSISNLVRLNAGDTVTLRAGAGVSSGATFAVAVSTFYAYKISN</sequence>
<dbReference type="InterPro" id="IPR008983">
    <property type="entry name" value="Tumour_necrosis_fac-like_dom"/>
</dbReference>
<organism evidence="2 3">
    <name type="scientific">Dyadobacter endophyticus</name>
    <dbReference type="NCBI Taxonomy" id="1749036"/>
    <lineage>
        <taxon>Bacteria</taxon>
        <taxon>Pseudomonadati</taxon>
        <taxon>Bacteroidota</taxon>
        <taxon>Cytophagia</taxon>
        <taxon>Cytophagales</taxon>
        <taxon>Spirosomataceae</taxon>
        <taxon>Dyadobacter</taxon>
    </lineage>
</organism>